<evidence type="ECO:0000313" key="3">
    <source>
        <dbReference type="EMBL" id="TDD80200.1"/>
    </source>
</evidence>
<feature type="region of interest" description="Disordered" evidence="1">
    <location>
        <begin position="1"/>
        <end position="67"/>
    </location>
</feature>
<evidence type="ECO:0000259" key="2">
    <source>
        <dbReference type="Pfam" id="PF11716"/>
    </source>
</evidence>
<dbReference type="Gene3D" id="1.20.120.450">
    <property type="entry name" value="dinb family like domain"/>
    <property type="match status" value="1"/>
</dbReference>
<dbReference type="InterPro" id="IPR017517">
    <property type="entry name" value="Maleyloyr_isom"/>
</dbReference>
<evidence type="ECO:0000313" key="4">
    <source>
        <dbReference type="Proteomes" id="UP000295578"/>
    </source>
</evidence>
<sequence>MTPASRPPAAGSRATCPSTPPPPCTRTPRVRPPTPASSAGPSTPEPSRAPSRSTGSIGAALGSWRRRRTDMDEMQANIAAYEQTVRSTIALAGTFGDADWGRPTECPGWTVKDQLAHLVGVERDLLGDPAPAAEPREFDHVRNDFGRYLEIAVHARRPVPGPDVLAELADALERRLARLPGEDPDRVLMCPDGREGPYSRFMKFRAMDCWTHEQDVRRAVGRPGNLDAPAARCFWELLSRGLPLVVARRAKAAPGESVAFAITGPPDFDVTVTVDESGRGSWSEAAPTTELAMDWETYVRLAAGRCTAADVTVRTEGDRDLAARILATMAITP</sequence>
<evidence type="ECO:0000256" key="1">
    <source>
        <dbReference type="SAM" id="MobiDB-lite"/>
    </source>
</evidence>
<dbReference type="GO" id="GO:0016853">
    <property type="term" value="F:isomerase activity"/>
    <property type="evidence" value="ECO:0007669"/>
    <property type="project" value="UniProtKB-KW"/>
</dbReference>
<dbReference type="InterPro" id="IPR024344">
    <property type="entry name" value="MDMPI_metal-binding"/>
</dbReference>
<dbReference type="NCBIfam" id="TIGR03083">
    <property type="entry name" value="maleylpyruvate isomerase family mycothiol-dependent enzyme"/>
    <property type="match status" value="1"/>
</dbReference>
<dbReference type="GO" id="GO:0046872">
    <property type="term" value="F:metal ion binding"/>
    <property type="evidence" value="ECO:0007669"/>
    <property type="project" value="InterPro"/>
</dbReference>
<dbReference type="SUPFAM" id="SSF109854">
    <property type="entry name" value="DinB/YfiT-like putative metalloenzymes"/>
    <property type="match status" value="1"/>
</dbReference>
<dbReference type="OrthoDB" id="154293at2"/>
<organism evidence="3 4">
    <name type="scientific">Actinomadura darangshiensis</name>
    <dbReference type="NCBI Taxonomy" id="705336"/>
    <lineage>
        <taxon>Bacteria</taxon>
        <taxon>Bacillati</taxon>
        <taxon>Actinomycetota</taxon>
        <taxon>Actinomycetes</taxon>
        <taxon>Streptosporangiales</taxon>
        <taxon>Thermomonosporaceae</taxon>
        <taxon>Actinomadura</taxon>
    </lineage>
</organism>
<gene>
    <name evidence="3" type="ORF">E1293_21350</name>
</gene>
<feature type="compositionally biased region" description="Low complexity" evidence="1">
    <location>
        <begin position="36"/>
        <end position="46"/>
    </location>
</feature>
<dbReference type="Proteomes" id="UP000295578">
    <property type="component" value="Unassembled WGS sequence"/>
</dbReference>
<keyword evidence="3" id="KW-0413">Isomerase</keyword>
<feature type="compositionally biased region" description="Low complexity" evidence="1">
    <location>
        <begin position="1"/>
        <end position="17"/>
    </location>
</feature>
<keyword evidence="3" id="KW-0670">Pyruvate</keyword>
<proteinExistence type="predicted"/>
<reference evidence="3 4" key="1">
    <citation type="submission" date="2019-03" db="EMBL/GenBank/DDBJ databases">
        <title>Draft genome sequences of novel Actinobacteria.</title>
        <authorList>
            <person name="Sahin N."/>
            <person name="Ay H."/>
            <person name="Saygin H."/>
        </authorList>
    </citation>
    <scope>NUCLEOTIDE SEQUENCE [LARGE SCALE GENOMIC DNA]</scope>
    <source>
        <strain evidence="3 4">DSM 45941</strain>
    </source>
</reference>
<dbReference type="InterPro" id="IPR034660">
    <property type="entry name" value="DinB/YfiT-like"/>
</dbReference>
<feature type="domain" description="Mycothiol-dependent maleylpyruvate isomerase metal-binding" evidence="2">
    <location>
        <begin position="86"/>
        <end position="217"/>
    </location>
</feature>
<dbReference type="EMBL" id="SMKY01000096">
    <property type="protein sequence ID" value="TDD80200.1"/>
    <property type="molecule type" value="Genomic_DNA"/>
</dbReference>
<accession>A0A4R5B6E1</accession>
<feature type="compositionally biased region" description="Pro residues" evidence="1">
    <location>
        <begin position="18"/>
        <end position="35"/>
    </location>
</feature>
<dbReference type="AlphaFoldDB" id="A0A4R5B6E1"/>
<protein>
    <submittedName>
        <fullName evidence="3">Maleylpyruvate isomerase family mycothiol-dependent enzyme</fullName>
    </submittedName>
</protein>
<keyword evidence="4" id="KW-1185">Reference proteome</keyword>
<comment type="caution">
    <text evidence="3">The sequence shown here is derived from an EMBL/GenBank/DDBJ whole genome shotgun (WGS) entry which is preliminary data.</text>
</comment>
<name>A0A4R5B6E1_9ACTN</name>
<dbReference type="Pfam" id="PF11716">
    <property type="entry name" value="MDMPI_N"/>
    <property type="match status" value="1"/>
</dbReference>